<organism evidence="2">
    <name type="scientific">Rhizophora mucronata</name>
    <name type="common">Asiatic mangrove</name>
    <dbReference type="NCBI Taxonomy" id="61149"/>
    <lineage>
        <taxon>Eukaryota</taxon>
        <taxon>Viridiplantae</taxon>
        <taxon>Streptophyta</taxon>
        <taxon>Embryophyta</taxon>
        <taxon>Tracheophyta</taxon>
        <taxon>Spermatophyta</taxon>
        <taxon>Magnoliopsida</taxon>
        <taxon>eudicotyledons</taxon>
        <taxon>Gunneridae</taxon>
        <taxon>Pentapetalae</taxon>
        <taxon>rosids</taxon>
        <taxon>fabids</taxon>
        <taxon>Malpighiales</taxon>
        <taxon>Rhizophoraceae</taxon>
        <taxon>Rhizophora</taxon>
    </lineage>
</organism>
<dbReference type="EMBL" id="GGEC01046506">
    <property type="protein sequence ID" value="MBX26990.1"/>
    <property type="molecule type" value="Transcribed_RNA"/>
</dbReference>
<sequence>MVSTEAAGLAQKVVHALLVAEYSKSCLVPFIWMLAAFLFLFLLLGESFFFSSVKTNFTLLP</sequence>
<accession>A0A2P2M9U2</accession>
<name>A0A2P2M9U2_RHIMU</name>
<evidence type="ECO:0000313" key="2">
    <source>
        <dbReference type="EMBL" id="MBX26990.1"/>
    </source>
</evidence>
<keyword evidence="1" id="KW-1133">Transmembrane helix</keyword>
<dbReference type="AlphaFoldDB" id="A0A2P2M9U2"/>
<keyword evidence="1" id="KW-0812">Transmembrane</keyword>
<feature type="transmembrane region" description="Helical" evidence="1">
    <location>
        <begin position="30"/>
        <end position="50"/>
    </location>
</feature>
<evidence type="ECO:0000256" key="1">
    <source>
        <dbReference type="SAM" id="Phobius"/>
    </source>
</evidence>
<reference evidence="2" key="1">
    <citation type="submission" date="2018-02" db="EMBL/GenBank/DDBJ databases">
        <title>Rhizophora mucronata_Transcriptome.</title>
        <authorList>
            <person name="Meera S.P."/>
            <person name="Sreeshan A."/>
            <person name="Augustine A."/>
        </authorList>
    </citation>
    <scope>NUCLEOTIDE SEQUENCE</scope>
    <source>
        <tissue evidence="2">Leaf</tissue>
    </source>
</reference>
<proteinExistence type="predicted"/>
<keyword evidence="1" id="KW-0472">Membrane</keyword>
<protein>
    <submittedName>
        <fullName evidence="2">Putative sphingolipid transporter spinster homolog 2 isoform X3</fullName>
    </submittedName>
</protein>